<dbReference type="AlphaFoldDB" id="A0A4Y2RZX1"/>
<evidence type="ECO:0000313" key="2">
    <source>
        <dbReference type="Proteomes" id="UP000499080"/>
    </source>
</evidence>
<accession>A0A4Y2RZX1</accession>
<proteinExistence type="predicted"/>
<organism evidence="1 2">
    <name type="scientific">Araneus ventricosus</name>
    <name type="common">Orbweaver spider</name>
    <name type="synonym">Epeira ventricosa</name>
    <dbReference type="NCBI Taxonomy" id="182803"/>
    <lineage>
        <taxon>Eukaryota</taxon>
        <taxon>Metazoa</taxon>
        <taxon>Ecdysozoa</taxon>
        <taxon>Arthropoda</taxon>
        <taxon>Chelicerata</taxon>
        <taxon>Arachnida</taxon>
        <taxon>Araneae</taxon>
        <taxon>Araneomorphae</taxon>
        <taxon>Entelegynae</taxon>
        <taxon>Araneoidea</taxon>
        <taxon>Araneidae</taxon>
        <taxon>Araneus</taxon>
    </lineage>
</organism>
<name>A0A4Y2RZX1_ARAVE</name>
<keyword evidence="2" id="KW-1185">Reference proteome</keyword>
<protein>
    <submittedName>
        <fullName evidence="1">Uncharacterized protein</fullName>
    </submittedName>
</protein>
<evidence type="ECO:0000313" key="1">
    <source>
        <dbReference type="EMBL" id="GBN81253.1"/>
    </source>
</evidence>
<dbReference type="Proteomes" id="UP000499080">
    <property type="component" value="Unassembled WGS sequence"/>
</dbReference>
<reference evidence="1 2" key="1">
    <citation type="journal article" date="2019" name="Sci. Rep.">
        <title>Orb-weaving spider Araneus ventricosus genome elucidates the spidroin gene catalogue.</title>
        <authorList>
            <person name="Kono N."/>
            <person name="Nakamura H."/>
            <person name="Ohtoshi R."/>
            <person name="Moran D.A.P."/>
            <person name="Shinohara A."/>
            <person name="Yoshida Y."/>
            <person name="Fujiwara M."/>
            <person name="Mori M."/>
            <person name="Tomita M."/>
            <person name="Arakawa K."/>
        </authorList>
    </citation>
    <scope>NUCLEOTIDE SEQUENCE [LARGE SCALE GENOMIC DNA]</scope>
</reference>
<dbReference type="OrthoDB" id="7422307at2759"/>
<comment type="caution">
    <text evidence="1">The sequence shown here is derived from an EMBL/GenBank/DDBJ whole genome shotgun (WGS) entry which is preliminary data.</text>
</comment>
<sequence>MHHIIIHSSLSPYINLMKWPILAYESNTWHDDDRKYTWEAVTKGTLTSAWKKLWPESVVECDFEGFETVLVKPLINEIVSLAKIMELELNNNDIDELVEEHSQELTNKEFTELHCVSQQDVV</sequence>
<gene>
    <name evidence="1" type="ORF">AVEN_64565_1</name>
</gene>
<dbReference type="EMBL" id="BGPR01019196">
    <property type="protein sequence ID" value="GBN81253.1"/>
    <property type="molecule type" value="Genomic_DNA"/>
</dbReference>